<keyword evidence="2" id="KW-0472">Membrane</keyword>
<protein>
    <recommendedName>
        <fullName evidence="5">Serine/threonine protein kinase</fullName>
    </recommendedName>
</protein>
<feature type="compositionally biased region" description="Basic and acidic residues" evidence="1">
    <location>
        <begin position="168"/>
        <end position="187"/>
    </location>
</feature>
<feature type="region of interest" description="Disordered" evidence="1">
    <location>
        <begin position="1"/>
        <end position="195"/>
    </location>
</feature>
<keyword evidence="2" id="KW-0812">Transmembrane</keyword>
<reference evidence="3 4" key="1">
    <citation type="submission" date="2023-05" db="EMBL/GenBank/DDBJ databases">
        <title>Streptantibioticus silvisoli sp. nov., acidotolerant actinomycetes 1 from pine litter.</title>
        <authorList>
            <person name="Swiecimska M."/>
            <person name="Golinska P."/>
            <person name="Sangal V."/>
            <person name="Wachnowicz B."/>
            <person name="Goodfellow M."/>
        </authorList>
    </citation>
    <scope>NUCLEOTIDE SEQUENCE [LARGE SCALE GENOMIC DNA]</scope>
    <source>
        <strain evidence="3 4">SL54</strain>
    </source>
</reference>
<dbReference type="EMBL" id="JAAGKO020000117">
    <property type="protein sequence ID" value="MDI5967713.1"/>
    <property type="molecule type" value="Genomic_DNA"/>
</dbReference>
<feature type="transmembrane region" description="Helical" evidence="2">
    <location>
        <begin position="200"/>
        <end position="221"/>
    </location>
</feature>
<feature type="compositionally biased region" description="Low complexity" evidence="1">
    <location>
        <begin position="35"/>
        <end position="66"/>
    </location>
</feature>
<evidence type="ECO:0000256" key="2">
    <source>
        <dbReference type="SAM" id="Phobius"/>
    </source>
</evidence>
<feature type="non-terminal residue" evidence="3">
    <location>
        <position position="1"/>
    </location>
</feature>
<organism evidence="3 4">
    <name type="scientific">Streptantibioticus silvisoli</name>
    <dbReference type="NCBI Taxonomy" id="2705255"/>
    <lineage>
        <taxon>Bacteria</taxon>
        <taxon>Bacillati</taxon>
        <taxon>Actinomycetota</taxon>
        <taxon>Actinomycetes</taxon>
        <taxon>Kitasatosporales</taxon>
        <taxon>Streptomycetaceae</taxon>
        <taxon>Streptantibioticus</taxon>
    </lineage>
</organism>
<evidence type="ECO:0008006" key="5">
    <source>
        <dbReference type="Google" id="ProtNLM"/>
    </source>
</evidence>
<evidence type="ECO:0000256" key="1">
    <source>
        <dbReference type="SAM" id="MobiDB-lite"/>
    </source>
</evidence>
<keyword evidence="2" id="KW-1133">Transmembrane helix</keyword>
<sequence>RRTAPPSAYAAGPSTGPARPADTDRPQTYGPGPKAYAPGQSASGAGQQAYGADPSASGAGQQAYGADRSASAPAPQPHDTGQQPSAPGQQPSAAAQPASGAASSAYEGQQAYPSGGFTGLEQPQGRHARARAAESARAAGSGTDPAPASLGALGFHGSGAGWDTPAFRPDHDRDRDLDRDRDRDRDGGPGGRRGPRRLGLLLLVVILLALAGLVAYAMAFGKKPASGPDRSLPAQVSTGGSPATPSASSKPAAPTTTAPAARTTAPEPQLATGFSMRHDPSGFTLAVHDGWSRSAGPDHEVGYASGGDTFRLTVVRGRDAASASGGDPITYETQKEPELAAFRASTWSSSSDLKDLQVNGLPAAEGQFSWRDPHTGVELYGLNLAILRDGHFDVVLLTGPDDQRQLVTDYFNQSAQTFRAE</sequence>
<evidence type="ECO:0000313" key="3">
    <source>
        <dbReference type="EMBL" id="MDI5967713.1"/>
    </source>
</evidence>
<feature type="region of interest" description="Disordered" evidence="1">
    <location>
        <begin position="224"/>
        <end position="266"/>
    </location>
</feature>
<feature type="compositionally biased region" description="Low complexity" evidence="1">
    <location>
        <begin position="81"/>
        <end position="105"/>
    </location>
</feature>
<feature type="compositionally biased region" description="Low complexity" evidence="1">
    <location>
        <begin position="241"/>
        <end position="266"/>
    </location>
</feature>
<accession>A0ABT6WB78</accession>
<comment type="caution">
    <text evidence="3">The sequence shown here is derived from an EMBL/GenBank/DDBJ whole genome shotgun (WGS) entry which is preliminary data.</text>
</comment>
<gene>
    <name evidence="3" type="ORF">POF43_034180</name>
</gene>
<evidence type="ECO:0000313" key="4">
    <source>
        <dbReference type="Proteomes" id="UP001156398"/>
    </source>
</evidence>
<name>A0ABT6WB78_9ACTN</name>
<proteinExistence type="predicted"/>
<keyword evidence="4" id="KW-1185">Reference proteome</keyword>
<dbReference type="Proteomes" id="UP001156398">
    <property type="component" value="Unassembled WGS sequence"/>
</dbReference>